<accession>A0A848IVZ0</accession>
<reference evidence="1 2" key="1">
    <citation type="submission" date="2020-04" db="EMBL/GenBank/DDBJ databases">
        <title>Paraburkholderia sp. RP-4-7 isolated from soil.</title>
        <authorList>
            <person name="Dahal R.H."/>
        </authorList>
    </citation>
    <scope>NUCLEOTIDE SEQUENCE [LARGE SCALE GENOMIC DNA]</scope>
    <source>
        <strain evidence="1 2">RP-4-7</strain>
    </source>
</reference>
<proteinExistence type="predicted"/>
<dbReference type="Proteomes" id="UP000544134">
    <property type="component" value="Unassembled WGS sequence"/>
</dbReference>
<dbReference type="AlphaFoldDB" id="A0A848IVZ0"/>
<sequence length="74" mass="8148">MKTSHVSSVELAAKICSDPSASYWLKEAIKALLKRDPVDAVNDSEVLAEIMRARLSEIEFFGGVGNLDVRPNEE</sequence>
<evidence type="ECO:0000313" key="1">
    <source>
        <dbReference type="EMBL" id="NMM03177.1"/>
    </source>
</evidence>
<comment type="caution">
    <text evidence="1">The sequence shown here is derived from an EMBL/GenBank/DDBJ whole genome shotgun (WGS) entry which is preliminary data.</text>
</comment>
<dbReference type="RefSeq" id="WP_169489929.1">
    <property type="nucleotide sequence ID" value="NZ_JABBGJ010000049.1"/>
</dbReference>
<gene>
    <name evidence="1" type="ORF">HHL24_35395</name>
</gene>
<keyword evidence="2" id="KW-1185">Reference proteome</keyword>
<evidence type="ECO:0000313" key="2">
    <source>
        <dbReference type="Proteomes" id="UP000544134"/>
    </source>
</evidence>
<organism evidence="1 2">
    <name type="scientific">Paraburkholderia polaris</name>
    <dbReference type="NCBI Taxonomy" id="2728848"/>
    <lineage>
        <taxon>Bacteria</taxon>
        <taxon>Pseudomonadati</taxon>
        <taxon>Pseudomonadota</taxon>
        <taxon>Betaproteobacteria</taxon>
        <taxon>Burkholderiales</taxon>
        <taxon>Burkholderiaceae</taxon>
        <taxon>Paraburkholderia</taxon>
    </lineage>
</organism>
<protein>
    <submittedName>
        <fullName evidence="1">Uncharacterized protein</fullName>
    </submittedName>
</protein>
<dbReference type="EMBL" id="JABBGJ010000049">
    <property type="protein sequence ID" value="NMM03177.1"/>
    <property type="molecule type" value="Genomic_DNA"/>
</dbReference>
<name>A0A848IVZ0_9BURK</name>